<keyword evidence="3" id="KW-1185">Reference proteome</keyword>
<dbReference type="Proteomes" id="UP000007875">
    <property type="component" value="Unassembled WGS sequence"/>
</dbReference>
<reference evidence="2" key="2">
    <citation type="submission" date="2025-08" db="UniProtKB">
        <authorList>
            <consortium name="Ensembl"/>
        </authorList>
    </citation>
    <scope>IDENTIFICATION</scope>
</reference>
<dbReference type="InParanoid" id="H2YZ30"/>
<name>H2YZ30_CIOSA</name>
<evidence type="ECO:0000256" key="1">
    <source>
        <dbReference type="SAM" id="MobiDB-lite"/>
    </source>
</evidence>
<evidence type="ECO:0000313" key="2">
    <source>
        <dbReference type="Ensembl" id="ENSCSAVP00000010592.1"/>
    </source>
</evidence>
<proteinExistence type="predicted"/>
<reference evidence="3" key="1">
    <citation type="submission" date="2003-08" db="EMBL/GenBank/DDBJ databases">
        <authorList>
            <person name="Birren B."/>
            <person name="Nusbaum C."/>
            <person name="Abebe A."/>
            <person name="Abouelleil A."/>
            <person name="Adekoya E."/>
            <person name="Ait-zahra M."/>
            <person name="Allen N."/>
            <person name="Allen T."/>
            <person name="An P."/>
            <person name="Anderson M."/>
            <person name="Anderson S."/>
            <person name="Arachchi H."/>
            <person name="Armbruster J."/>
            <person name="Bachantsang P."/>
            <person name="Baldwin J."/>
            <person name="Barry A."/>
            <person name="Bayul T."/>
            <person name="Blitshsteyn B."/>
            <person name="Bloom T."/>
            <person name="Blye J."/>
            <person name="Boguslavskiy L."/>
            <person name="Borowsky M."/>
            <person name="Boukhgalter B."/>
            <person name="Brunache A."/>
            <person name="Butler J."/>
            <person name="Calixte N."/>
            <person name="Calvo S."/>
            <person name="Camarata J."/>
            <person name="Campo K."/>
            <person name="Chang J."/>
            <person name="Cheshatsang Y."/>
            <person name="Citroen M."/>
            <person name="Collymore A."/>
            <person name="Considine T."/>
            <person name="Cook A."/>
            <person name="Cooke P."/>
            <person name="Corum B."/>
            <person name="Cuomo C."/>
            <person name="David R."/>
            <person name="Dawoe T."/>
            <person name="Degray S."/>
            <person name="Dodge S."/>
            <person name="Dooley K."/>
            <person name="Dorje P."/>
            <person name="Dorjee K."/>
            <person name="Dorris L."/>
            <person name="Duffey N."/>
            <person name="Dupes A."/>
            <person name="Elkins T."/>
            <person name="Engels R."/>
            <person name="Erickson J."/>
            <person name="Farina A."/>
            <person name="Faro S."/>
            <person name="Ferreira P."/>
            <person name="Fischer H."/>
            <person name="Fitzgerald M."/>
            <person name="Foley K."/>
            <person name="Gage D."/>
            <person name="Galagan J."/>
            <person name="Gearin G."/>
            <person name="Gnerre S."/>
            <person name="Gnirke A."/>
            <person name="Goyette A."/>
            <person name="Graham J."/>
            <person name="Grandbois E."/>
            <person name="Gyaltsen K."/>
            <person name="Hafez N."/>
            <person name="Hagopian D."/>
            <person name="Hagos B."/>
            <person name="Hall J."/>
            <person name="Hatcher B."/>
            <person name="Heller A."/>
            <person name="Higgins H."/>
            <person name="Honan T."/>
            <person name="Horn A."/>
            <person name="Houde N."/>
            <person name="Hughes L."/>
            <person name="Hulme W."/>
            <person name="Husby E."/>
            <person name="Iliev I."/>
            <person name="Jaffe D."/>
            <person name="Jones C."/>
            <person name="Kamal M."/>
            <person name="Kamat A."/>
            <person name="Kamvysselis M."/>
            <person name="Karlsson E."/>
            <person name="Kells C."/>
            <person name="Kieu A."/>
            <person name="Kisner P."/>
            <person name="Kodira C."/>
            <person name="Kulbokas E."/>
            <person name="Labutti K."/>
            <person name="Lama D."/>
            <person name="Landers T."/>
            <person name="Leger J."/>
            <person name="Levine S."/>
            <person name="Lewis D."/>
            <person name="Lewis T."/>
            <person name="Lindblad-toh K."/>
            <person name="Liu X."/>
            <person name="Lokyitsang T."/>
            <person name="Lokyitsang Y."/>
            <person name="Lucien O."/>
            <person name="Lui A."/>
            <person name="Ma L.J."/>
            <person name="Mabbitt R."/>
            <person name="Macdonald J."/>
            <person name="Maclean C."/>
            <person name="Major J."/>
            <person name="Manning J."/>
            <person name="Marabella R."/>
            <person name="Maru K."/>
            <person name="Matthews C."/>
            <person name="Mauceli E."/>
            <person name="Mccarthy M."/>
            <person name="Mcdonough S."/>
            <person name="Mcghee T."/>
            <person name="Meldrim J."/>
            <person name="Meneus L."/>
            <person name="Mesirov J."/>
            <person name="Mihalev A."/>
            <person name="Mihova T."/>
            <person name="Mikkelsen T."/>
            <person name="Mlenga V."/>
            <person name="Moru K."/>
            <person name="Mozes J."/>
            <person name="Mulrain L."/>
            <person name="Munson G."/>
            <person name="Naylor J."/>
            <person name="Newes C."/>
            <person name="Nguyen C."/>
            <person name="Nguyen N."/>
            <person name="Nguyen T."/>
            <person name="Nicol R."/>
            <person name="Nielsen C."/>
            <person name="Nizzari M."/>
            <person name="Norbu C."/>
            <person name="Norbu N."/>
            <person name="O'donnell P."/>
            <person name="Okoawo O."/>
            <person name="O'leary S."/>
            <person name="Omotosho B."/>
            <person name="O'neill K."/>
            <person name="Osman S."/>
            <person name="Parker S."/>
            <person name="Perrin D."/>
            <person name="Phunkhang P."/>
            <person name="Piqani B."/>
            <person name="Purcell S."/>
            <person name="Rachupka T."/>
            <person name="Ramasamy U."/>
            <person name="Rameau R."/>
            <person name="Ray V."/>
            <person name="Raymond C."/>
            <person name="Retta R."/>
            <person name="Richardson S."/>
            <person name="Rise C."/>
            <person name="Rodriguez J."/>
            <person name="Rogers J."/>
            <person name="Rogov P."/>
            <person name="Rutman M."/>
            <person name="Schupbach R."/>
            <person name="Seaman C."/>
            <person name="Settipalli S."/>
            <person name="Sharpe T."/>
            <person name="Sheridan J."/>
            <person name="Sherpa N."/>
            <person name="Shi J."/>
            <person name="Smirnov S."/>
            <person name="Smith C."/>
            <person name="Sougnez C."/>
            <person name="Spencer B."/>
            <person name="Stalker J."/>
            <person name="Stange-thomann N."/>
            <person name="Stavropoulos S."/>
            <person name="Stetson K."/>
            <person name="Stone C."/>
            <person name="Stone S."/>
            <person name="Stubbs M."/>
            <person name="Talamas J."/>
            <person name="Tchuinga P."/>
            <person name="Tenzing P."/>
            <person name="Tesfaye S."/>
            <person name="Theodore J."/>
            <person name="Thoulutsang Y."/>
            <person name="Topham K."/>
            <person name="Towey S."/>
            <person name="Tsamla T."/>
            <person name="Tsomo N."/>
            <person name="Vallee D."/>
            <person name="Vassiliev H."/>
            <person name="Venkataraman V."/>
            <person name="Vinson J."/>
            <person name="Vo A."/>
            <person name="Wade C."/>
            <person name="Wang S."/>
            <person name="Wangchuk T."/>
            <person name="Wangdi T."/>
            <person name="Whittaker C."/>
            <person name="Wilkinson J."/>
            <person name="Wu Y."/>
            <person name="Wyman D."/>
            <person name="Yadav S."/>
            <person name="Yang S."/>
            <person name="Yang X."/>
            <person name="Yeager S."/>
            <person name="Yee E."/>
            <person name="Young G."/>
            <person name="Zainoun J."/>
            <person name="Zembeck L."/>
            <person name="Zimmer A."/>
            <person name="Zody M."/>
            <person name="Lander E."/>
        </authorList>
    </citation>
    <scope>NUCLEOTIDE SEQUENCE [LARGE SCALE GENOMIC DNA]</scope>
</reference>
<accession>H2YZ30</accession>
<dbReference type="HOGENOM" id="CLU_2564276_0_0_1"/>
<evidence type="ECO:0000313" key="3">
    <source>
        <dbReference type="Proteomes" id="UP000007875"/>
    </source>
</evidence>
<dbReference type="Ensembl" id="ENSCSAVT00000010721.1">
    <property type="protein sequence ID" value="ENSCSAVP00000010592.1"/>
    <property type="gene ID" value="ENSCSAVG00000006231.1"/>
</dbReference>
<feature type="region of interest" description="Disordered" evidence="1">
    <location>
        <begin position="59"/>
        <end position="82"/>
    </location>
</feature>
<dbReference type="GeneTree" id="ENSGT00530000068372"/>
<organism evidence="2 3">
    <name type="scientific">Ciona savignyi</name>
    <name type="common">Pacific transparent sea squirt</name>
    <dbReference type="NCBI Taxonomy" id="51511"/>
    <lineage>
        <taxon>Eukaryota</taxon>
        <taxon>Metazoa</taxon>
        <taxon>Chordata</taxon>
        <taxon>Tunicata</taxon>
        <taxon>Ascidiacea</taxon>
        <taxon>Phlebobranchia</taxon>
        <taxon>Cionidae</taxon>
        <taxon>Ciona</taxon>
    </lineage>
</organism>
<reference evidence="2" key="3">
    <citation type="submission" date="2025-09" db="UniProtKB">
        <authorList>
            <consortium name="Ensembl"/>
        </authorList>
    </citation>
    <scope>IDENTIFICATION</scope>
</reference>
<sequence length="82" mass="8783">MLAGAECPNPGYPNAINPTPQSSAAALVALAGQNFSSQLLQNFQLKAFRDQLAVTEDCSTENKVQSPAKKNRQPFDVESLTC</sequence>
<protein>
    <submittedName>
        <fullName evidence="2">Uncharacterized protein</fullName>
    </submittedName>
</protein>
<dbReference type="AlphaFoldDB" id="H2YZ30"/>